<sequence>MAEITNTSLIVPSSHPANDPGILNMATIITIYATCYFFHDLLFLTILKDVGPHQNRPLQPRQIVLRVVQLSLAYVLTIGFLATGDVYGFVKGMWVSISGAMVAEVGVIVLVAVIEFTRWVTDLVLRLLGNPMMDGI</sequence>
<reference evidence="2 3" key="1">
    <citation type="submission" date="2015-07" db="EMBL/GenBank/DDBJ databases">
        <title>Comparative genomics of the Sigatoka disease complex on banana suggests a link between parallel evolutionary changes in Pseudocercospora fijiensis and Pseudocercospora eumusae and increased virulence on the banana host.</title>
        <authorList>
            <person name="Chang T.-C."/>
            <person name="Salvucci A."/>
            <person name="Crous P.W."/>
            <person name="Stergiopoulos I."/>
        </authorList>
    </citation>
    <scope>NUCLEOTIDE SEQUENCE [LARGE SCALE GENOMIC DNA]</scope>
    <source>
        <strain evidence="2 3">CBS 114824</strain>
    </source>
</reference>
<gene>
    <name evidence="2" type="ORF">AC578_9355</name>
</gene>
<evidence type="ECO:0000313" key="3">
    <source>
        <dbReference type="Proteomes" id="UP000070133"/>
    </source>
</evidence>
<keyword evidence="1" id="KW-0472">Membrane</keyword>
<dbReference type="Proteomes" id="UP000070133">
    <property type="component" value="Unassembled WGS sequence"/>
</dbReference>
<feature type="transmembrane region" description="Helical" evidence="1">
    <location>
        <begin position="22"/>
        <end position="42"/>
    </location>
</feature>
<comment type="caution">
    <text evidence="2">The sequence shown here is derived from an EMBL/GenBank/DDBJ whole genome shotgun (WGS) entry which is preliminary data.</text>
</comment>
<dbReference type="AlphaFoldDB" id="A0A139GW58"/>
<keyword evidence="3" id="KW-1185">Reference proteome</keyword>
<evidence type="ECO:0000313" key="2">
    <source>
        <dbReference type="EMBL" id="KXS94423.1"/>
    </source>
</evidence>
<evidence type="ECO:0000256" key="1">
    <source>
        <dbReference type="SAM" id="Phobius"/>
    </source>
</evidence>
<organism evidence="2 3">
    <name type="scientific">Pseudocercospora eumusae</name>
    <dbReference type="NCBI Taxonomy" id="321146"/>
    <lineage>
        <taxon>Eukaryota</taxon>
        <taxon>Fungi</taxon>
        <taxon>Dikarya</taxon>
        <taxon>Ascomycota</taxon>
        <taxon>Pezizomycotina</taxon>
        <taxon>Dothideomycetes</taxon>
        <taxon>Dothideomycetidae</taxon>
        <taxon>Mycosphaerellales</taxon>
        <taxon>Mycosphaerellaceae</taxon>
        <taxon>Pseudocercospora</taxon>
    </lineage>
</organism>
<accession>A0A139GW58</accession>
<keyword evidence="1" id="KW-1133">Transmembrane helix</keyword>
<keyword evidence="1" id="KW-0812">Transmembrane</keyword>
<feature type="transmembrane region" description="Helical" evidence="1">
    <location>
        <begin position="94"/>
        <end position="116"/>
    </location>
</feature>
<dbReference type="EMBL" id="LFZN01000292">
    <property type="protein sequence ID" value="KXS94423.1"/>
    <property type="molecule type" value="Genomic_DNA"/>
</dbReference>
<protein>
    <submittedName>
        <fullName evidence="2">Uncharacterized protein</fullName>
    </submittedName>
</protein>
<name>A0A139GW58_9PEZI</name>
<feature type="transmembrane region" description="Helical" evidence="1">
    <location>
        <begin position="63"/>
        <end position="82"/>
    </location>
</feature>
<proteinExistence type="predicted"/>